<reference evidence="1 2" key="1">
    <citation type="journal article" date="2015" name="Stand. Genomic Sci.">
        <title>Genomic Encyclopedia of Bacterial and Archaeal Type Strains, Phase III: the genomes of soil and plant-associated and newly described type strains.</title>
        <authorList>
            <person name="Whitman W.B."/>
            <person name="Woyke T."/>
            <person name="Klenk H.P."/>
            <person name="Zhou Y."/>
            <person name="Lilburn T.G."/>
            <person name="Beck B.J."/>
            <person name="De Vos P."/>
            <person name="Vandamme P."/>
            <person name="Eisen J.A."/>
            <person name="Garrity G."/>
            <person name="Hugenholtz P."/>
            <person name="Kyrpides N.C."/>
        </authorList>
    </citation>
    <scope>NUCLEOTIDE SEQUENCE [LARGE SCALE GENOMIC DNA]</scope>
    <source>
        <strain evidence="1 2">VKM Ac-2538</strain>
    </source>
</reference>
<gene>
    <name evidence="1" type="ORF">EV644_103694</name>
</gene>
<organism evidence="1 2">
    <name type="scientific">Kribbella orskensis</name>
    <dbReference type="NCBI Taxonomy" id="2512216"/>
    <lineage>
        <taxon>Bacteria</taxon>
        <taxon>Bacillati</taxon>
        <taxon>Actinomycetota</taxon>
        <taxon>Actinomycetes</taxon>
        <taxon>Propionibacteriales</taxon>
        <taxon>Kribbellaceae</taxon>
        <taxon>Kribbella</taxon>
    </lineage>
</organism>
<sequence>MDLVARAEALQAEALDVLRLLDLEAAFPTFGPPQLVGSALSGLMSYRDLDITFTAPEATASEVLEGIARIATRPGLLAADFTDERADRRPTPRLTDERFYAVLRYEGSGDLWKVDLTIWLHAVDRPHVAEAERLRTATPAQKLAILRLKNTHPDYPHKLGGTDIYDAVLDHGVRTVDDLTEYLASGPL</sequence>
<evidence type="ECO:0008006" key="3">
    <source>
        <dbReference type="Google" id="ProtNLM"/>
    </source>
</evidence>
<evidence type="ECO:0000313" key="2">
    <source>
        <dbReference type="Proteomes" id="UP000295818"/>
    </source>
</evidence>
<dbReference type="Proteomes" id="UP000295818">
    <property type="component" value="Unassembled WGS sequence"/>
</dbReference>
<comment type="caution">
    <text evidence="1">The sequence shown here is derived from an EMBL/GenBank/DDBJ whole genome shotgun (WGS) entry which is preliminary data.</text>
</comment>
<name>A0ABY2BRE2_9ACTN</name>
<accession>A0ABY2BRE2</accession>
<protein>
    <recommendedName>
        <fullName evidence="3">Nucleotidyltransferase AbiEii toxin of type IV toxin-antitoxin system</fullName>
    </recommendedName>
</protein>
<proteinExistence type="predicted"/>
<keyword evidence="2" id="KW-1185">Reference proteome</keyword>
<evidence type="ECO:0000313" key="1">
    <source>
        <dbReference type="EMBL" id="TCO27989.1"/>
    </source>
</evidence>
<dbReference type="RefSeq" id="WP_132197010.1">
    <property type="nucleotide sequence ID" value="NZ_SLWM01000003.1"/>
</dbReference>
<dbReference type="EMBL" id="SLWM01000003">
    <property type="protein sequence ID" value="TCO27989.1"/>
    <property type="molecule type" value="Genomic_DNA"/>
</dbReference>